<protein>
    <submittedName>
        <fullName evidence="1">Uncharacterized protein</fullName>
    </submittedName>
</protein>
<organism evidence="1 2">
    <name type="scientific">Brassica napus</name>
    <name type="common">Rape</name>
    <dbReference type="NCBI Taxonomy" id="3708"/>
    <lineage>
        <taxon>Eukaryota</taxon>
        <taxon>Viridiplantae</taxon>
        <taxon>Streptophyta</taxon>
        <taxon>Embryophyta</taxon>
        <taxon>Tracheophyta</taxon>
        <taxon>Spermatophyta</taxon>
        <taxon>Magnoliopsida</taxon>
        <taxon>eudicotyledons</taxon>
        <taxon>Gunneridae</taxon>
        <taxon>Pentapetalae</taxon>
        <taxon>rosids</taxon>
        <taxon>malvids</taxon>
        <taxon>Brassicales</taxon>
        <taxon>Brassicaceae</taxon>
        <taxon>Brassiceae</taxon>
        <taxon>Brassica</taxon>
    </lineage>
</organism>
<dbReference type="EMBL" id="JAGKQM010000008">
    <property type="protein sequence ID" value="KAH0914573.1"/>
    <property type="molecule type" value="Genomic_DNA"/>
</dbReference>
<proteinExistence type="predicted"/>
<evidence type="ECO:0000313" key="2">
    <source>
        <dbReference type="Proteomes" id="UP000824890"/>
    </source>
</evidence>
<reference evidence="1 2" key="1">
    <citation type="submission" date="2021-05" db="EMBL/GenBank/DDBJ databases">
        <title>Genome Assembly of Synthetic Allotetraploid Brassica napus Reveals Homoeologous Exchanges between Subgenomes.</title>
        <authorList>
            <person name="Davis J.T."/>
        </authorList>
    </citation>
    <scope>NUCLEOTIDE SEQUENCE [LARGE SCALE GENOMIC DNA]</scope>
    <source>
        <strain evidence="2">cv. Da-Ae</strain>
        <tissue evidence="1">Seedling</tissue>
    </source>
</reference>
<sequence>MNSGRCSSVVEARLLRYWEANPAMLIQGSINVYHFNPFNEASVHEGIKTIYNEETQSTQRLMTITRRDTIGWPSIMSEKKKEAQEIPVKYKKTDGDKYILQTRDSFVSCMEIGKELMILIPGTRWFLLFSCKPIL</sequence>
<gene>
    <name evidence="1" type="ORF">HID58_029019</name>
</gene>
<keyword evidence="2" id="KW-1185">Reference proteome</keyword>
<dbReference type="Proteomes" id="UP000824890">
    <property type="component" value="Unassembled WGS sequence"/>
</dbReference>
<name>A0ABQ8CDG0_BRANA</name>
<accession>A0ABQ8CDG0</accession>
<comment type="caution">
    <text evidence="1">The sequence shown here is derived from an EMBL/GenBank/DDBJ whole genome shotgun (WGS) entry which is preliminary data.</text>
</comment>
<evidence type="ECO:0000313" key="1">
    <source>
        <dbReference type="EMBL" id="KAH0914573.1"/>
    </source>
</evidence>